<dbReference type="SMART" id="SM00671">
    <property type="entry name" value="SEL1"/>
    <property type="match status" value="3"/>
</dbReference>
<sequence>MFLIFKDTKALICAAILALFTFSIAMKITVPEAEASEAHMLPETAPAEIHAQLKAAHKRDTDAMFAIATYLLTHVDNDPENYDQLAFGWALNAARNGHAQASELTGVMYRGGTGVAQNYVKARKWLERALARQSMEPNFELALLYADENNPGFDTSKAGTFLAEAMRSEEPRACLISALNQIEDGEVIRSVLSEITCAAEGGVVDAMEMLGHYHLGRRSPYAFGMAQNWFERAAAKGSLSAIEKLKELTLAP</sequence>
<gene>
    <name evidence="2" type="ordered locus">SAR116_2525</name>
</gene>
<protein>
    <submittedName>
        <fullName evidence="2">Sel1-like protein</fullName>
        <ecNumber evidence="2">2.7.1.-</ecNumber>
    </submittedName>
</protein>
<dbReference type="EMBL" id="CP001751">
    <property type="protein sequence ID" value="ADE40768.1"/>
    <property type="molecule type" value="Genomic_DNA"/>
</dbReference>
<evidence type="ECO:0000256" key="1">
    <source>
        <dbReference type="ARBA" id="ARBA00022737"/>
    </source>
</evidence>
<keyword evidence="1" id="KW-0677">Repeat</keyword>
<accession>D5BQQ0</accession>
<keyword evidence="2" id="KW-0808">Transferase</keyword>
<dbReference type="KEGG" id="apb:SAR116_2525"/>
<dbReference type="eggNOG" id="COG0790">
    <property type="taxonomic scope" value="Bacteria"/>
</dbReference>
<proteinExistence type="predicted"/>
<dbReference type="GO" id="GO:0016740">
    <property type="term" value="F:transferase activity"/>
    <property type="evidence" value="ECO:0007669"/>
    <property type="project" value="UniProtKB-KW"/>
</dbReference>
<evidence type="ECO:0000313" key="2">
    <source>
        <dbReference type="EMBL" id="ADE40768.1"/>
    </source>
</evidence>
<dbReference type="Gene3D" id="1.25.40.10">
    <property type="entry name" value="Tetratricopeptide repeat domain"/>
    <property type="match status" value="1"/>
</dbReference>
<dbReference type="PANTHER" id="PTHR46430">
    <property type="entry name" value="PROTEIN SKT5-RELATED"/>
    <property type="match status" value="1"/>
</dbReference>
<dbReference type="AlphaFoldDB" id="D5BQQ0"/>
<organism evidence="2 3">
    <name type="scientific">Puniceispirillum marinum (strain IMCC1322)</name>
    <dbReference type="NCBI Taxonomy" id="488538"/>
    <lineage>
        <taxon>Bacteria</taxon>
        <taxon>Pseudomonadati</taxon>
        <taxon>Pseudomonadota</taxon>
        <taxon>Alphaproteobacteria</taxon>
        <taxon>Candidatus Puniceispirillales</taxon>
        <taxon>Candidatus Puniceispirillaceae</taxon>
        <taxon>Candidatus Puniceispirillum</taxon>
    </lineage>
</organism>
<dbReference type="InterPro" id="IPR006597">
    <property type="entry name" value="Sel1-like"/>
</dbReference>
<dbReference type="EC" id="2.7.1.-" evidence="2"/>
<dbReference type="RefSeq" id="WP_013047394.1">
    <property type="nucleotide sequence ID" value="NC_014010.1"/>
</dbReference>
<dbReference type="Pfam" id="PF08238">
    <property type="entry name" value="Sel1"/>
    <property type="match status" value="3"/>
</dbReference>
<evidence type="ECO:0000313" key="3">
    <source>
        <dbReference type="Proteomes" id="UP000007460"/>
    </source>
</evidence>
<dbReference type="HOGENOM" id="CLU_1102104_0_0_5"/>
<dbReference type="STRING" id="488538.SAR116_2525"/>
<dbReference type="Proteomes" id="UP000007460">
    <property type="component" value="Chromosome"/>
</dbReference>
<dbReference type="SUPFAM" id="SSF81901">
    <property type="entry name" value="HCP-like"/>
    <property type="match status" value="1"/>
</dbReference>
<dbReference type="OrthoDB" id="9797030at2"/>
<reference evidence="2 3" key="1">
    <citation type="journal article" date="2010" name="J. Bacteriol.">
        <title>Complete genome sequence of "Candidatus Puniceispirillum marinum" IMCC1322, a representative of the SAR116 clade in the Alphaproteobacteria.</title>
        <authorList>
            <person name="Oh H.M."/>
            <person name="Kwon K.K."/>
            <person name="Kang I."/>
            <person name="Kang S.G."/>
            <person name="Lee J.H."/>
            <person name="Kim S.J."/>
            <person name="Cho J.C."/>
        </authorList>
    </citation>
    <scope>NUCLEOTIDE SEQUENCE [LARGE SCALE GENOMIC DNA]</scope>
    <source>
        <strain evidence="2 3">IMCC1322</strain>
    </source>
</reference>
<dbReference type="InterPro" id="IPR011990">
    <property type="entry name" value="TPR-like_helical_dom_sf"/>
</dbReference>
<keyword evidence="3" id="KW-1185">Reference proteome</keyword>
<dbReference type="InterPro" id="IPR051726">
    <property type="entry name" value="Chitin_Synth_Reg"/>
</dbReference>
<name>D5BQQ0_PUNMI</name>